<dbReference type="Proteomes" id="UP000654075">
    <property type="component" value="Unassembled WGS sequence"/>
</dbReference>
<protein>
    <submittedName>
        <fullName evidence="2">Uncharacterized protein</fullName>
    </submittedName>
</protein>
<comment type="caution">
    <text evidence="2">The sequence shown here is derived from an EMBL/GenBank/DDBJ whole genome shotgun (WGS) entry which is preliminary data.</text>
</comment>
<evidence type="ECO:0000313" key="3">
    <source>
        <dbReference type="Proteomes" id="UP000654075"/>
    </source>
</evidence>
<evidence type="ECO:0000256" key="1">
    <source>
        <dbReference type="SAM" id="MobiDB-lite"/>
    </source>
</evidence>
<feature type="non-terminal residue" evidence="2">
    <location>
        <position position="1"/>
    </location>
</feature>
<feature type="compositionally biased region" description="Low complexity" evidence="1">
    <location>
        <begin position="172"/>
        <end position="181"/>
    </location>
</feature>
<accession>A0A813EX42</accession>
<feature type="compositionally biased region" description="Basic and acidic residues" evidence="1">
    <location>
        <begin position="156"/>
        <end position="169"/>
    </location>
</feature>
<proteinExistence type="predicted"/>
<name>A0A813EX42_POLGL</name>
<feature type="compositionally biased region" description="Polar residues" evidence="1">
    <location>
        <begin position="48"/>
        <end position="57"/>
    </location>
</feature>
<feature type="region of interest" description="Disordered" evidence="1">
    <location>
        <begin position="1"/>
        <end position="181"/>
    </location>
</feature>
<dbReference type="AlphaFoldDB" id="A0A813EX42"/>
<reference evidence="2" key="1">
    <citation type="submission" date="2021-02" db="EMBL/GenBank/DDBJ databases">
        <authorList>
            <person name="Dougan E. K."/>
            <person name="Rhodes N."/>
            <person name="Thang M."/>
            <person name="Chan C."/>
        </authorList>
    </citation>
    <scope>NUCLEOTIDE SEQUENCE</scope>
</reference>
<dbReference type="EMBL" id="CAJNNV010018931">
    <property type="protein sequence ID" value="CAE8606280.1"/>
    <property type="molecule type" value="Genomic_DNA"/>
</dbReference>
<evidence type="ECO:0000313" key="2">
    <source>
        <dbReference type="EMBL" id="CAE8606280.1"/>
    </source>
</evidence>
<keyword evidence="3" id="KW-1185">Reference proteome</keyword>
<feature type="compositionally biased region" description="Polar residues" evidence="1">
    <location>
        <begin position="78"/>
        <end position="87"/>
    </location>
</feature>
<feature type="non-terminal residue" evidence="2">
    <location>
        <position position="181"/>
    </location>
</feature>
<gene>
    <name evidence="2" type="ORF">PGLA1383_LOCUS24266</name>
</gene>
<sequence>KGRRGRAPGDEEPTCPAPDVDAGPKQLSHRKVVLAASGAASDEEEYNANGSHPSNQSHPKRSNKMETLQPVGAGKQLDGTSLGSSQTGKLKGKRGSRGSGGGPRLHPAETSPVGGGPAHGRPSVPANSSRPVQKICGGGLEERKVAMNDADSSWDDAGHEAAEPQEQRPKKQSPLPQQKQQ</sequence>
<organism evidence="2 3">
    <name type="scientific">Polarella glacialis</name>
    <name type="common">Dinoflagellate</name>
    <dbReference type="NCBI Taxonomy" id="89957"/>
    <lineage>
        <taxon>Eukaryota</taxon>
        <taxon>Sar</taxon>
        <taxon>Alveolata</taxon>
        <taxon>Dinophyceae</taxon>
        <taxon>Suessiales</taxon>
        <taxon>Suessiaceae</taxon>
        <taxon>Polarella</taxon>
    </lineage>
</organism>